<evidence type="ECO:0000313" key="3">
    <source>
        <dbReference type="Proteomes" id="UP001596084"/>
    </source>
</evidence>
<evidence type="ECO:0000256" key="1">
    <source>
        <dbReference type="SAM" id="SignalP"/>
    </source>
</evidence>
<reference evidence="3" key="1">
    <citation type="journal article" date="2019" name="Int. J. Syst. Evol. Microbiol.">
        <title>The Global Catalogue of Microorganisms (GCM) 10K type strain sequencing project: providing services to taxonomists for standard genome sequencing and annotation.</title>
        <authorList>
            <consortium name="The Broad Institute Genomics Platform"/>
            <consortium name="The Broad Institute Genome Sequencing Center for Infectious Disease"/>
            <person name="Wu L."/>
            <person name="Ma J."/>
        </authorList>
    </citation>
    <scope>NUCLEOTIDE SEQUENCE [LARGE SCALE GENOMIC DNA]</scope>
    <source>
        <strain evidence="3">CGMCC 4.7277</strain>
    </source>
</reference>
<evidence type="ECO:0008006" key="4">
    <source>
        <dbReference type="Google" id="ProtNLM"/>
    </source>
</evidence>
<protein>
    <recommendedName>
        <fullName evidence="4">FecR protein domain-containing protein</fullName>
    </recommendedName>
</protein>
<dbReference type="Proteomes" id="UP001596084">
    <property type="component" value="Unassembled WGS sequence"/>
</dbReference>
<gene>
    <name evidence="2" type="ORF">ACFPP7_08920</name>
</gene>
<evidence type="ECO:0000313" key="2">
    <source>
        <dbReference type="EMBL" id="MFC5521034.1"/>
    </source>
</evidence>
<name>A0ABW0QE88_9BURK</name>
<keyword evidence="1" id="KW-0732">Signal</keyword>
<accession>A0ABW0QE88</accession>
<dbReference type="RefSeq" id="WP_068833686.1">
    <property type="nucleotide sequence ID" value="NZ_JBHSMX010000012.1"/>
</dbReference>
<organism evidence="2 3">
    <name type="scientific">Polaromonas jejuensis</name>
    <dbReference type="NCBI Taxonomy" id="457502"/>
    <lineage>
        <taxon>Bacteria</taxon>
        <taxon>Pseudomonadati</taxon>
        <taxon>Pseudomonadota</taxon>
        <taxon>Betaproteobacteria</taxon>
        <taxon>Burkholderiales</taxon>
        <taxon>Comamonadaceae</taxon>
        <taxon>Polaromonas</taxon>
    </lineage>
</organism>
<proteinExistence type="predicted"/>
<sequence length="151" mass="16112">MKPLTHLIKLLPLAVLLLVAQDVHAQAVGSVATLSGLLVAKDMNGKARVLAVNSQVRQGDTLITERNTYALMKFVDGAELTLQPESTLVLTRYTYDADKPQQDKVELNLVQGGFRSVAGLLGQRSQDATVVTTPMGTLQGSASMIVSLTPP</sequence>
<feature type="chain" id="PRO_5046674712" description="FecR protein domain-containing protein" evidence="1">
    <location>
        <begin position="26"/>
        <end position="151"/>
    </location>
</feature>
<feature type="signal peptide" evidence="1">
    <location>
        <begin position="1"/>
        <end position="25"/>
    </location>
</feature>
<dbReference type="EMBL" id="JBHSMX010000012">
    <property type="protein sequence ID" value="MFC5521034.1"/>
    <property type="molecule type" value="Genomic_DNA"/>
</dbReference>
<comment type="caution">
    <text evidence="2">The sequence shown here is derived from an EMBL/GenBank/DDBJ whole genome shotgun (WGS) entry which is preliminary data.</text>
</comment>
<keyword evidence="3" id="KW-1185">Reference proteome</keyword>